<dbReference type="VEuPathDB" id="TriTrypDB:LMJFC_300029850"/>
<gene>
    <name evidence="2" type="ORF">LMJF_30_2020</name>
</gene>
<feature type="region of interest" description="Disordered" evidence="1">
    <location>
        <begin position="191"/>
        <end position="244"/>
    </location>
</feature>
<dbReference type="VEuPathDB" id="TriTrypDB:LMJSD75_300026600"/>
<feature type="compositionally biased region" description="Basic residues" evidence="1">
    <location>
        <begin position="352"/>
        <end position="376"/>
    </location>
</feature>
<dbReference type="VEuPathDB" id="TriTrypDB:LmjF.30.2020"/>
<dbReference type="KEGG" id="lma:LMJF_30_2020"/>
<proteinExistence type="predicted"/>
<dbReference type="GeneID" id="5653745"/>
<feature type="region of interest" description="Disordered" evidence="1">
    <location>
        <begin position="397"/>
        <end position="432"/>
    </location>
</feature>
<feature type="compositionally biased region" description="Polar residues" evidence="1">
    <location>
        <begin position="77"/>
        <end position="95"/>
    </location>
</feature>
<dbReference type="EMBL" id="FR796426">
    <property type="protein sequence ID" value="CAJ06388.1"/>
    <property type="molecule type" value="Genomic_DNA"/>
</dbReference>
<reference evidence="2 3" key="2">
    <citation type="journal article" date="2011" name="Genome Res.">
        <title>Chromosome and gene copy number variation allow major structural change between species and strains of Leishmania.</title>
        <authorList>
            <person name="Rogers M.B."/>
            <person name="Hilley J.D."/>
            <person name="Dickens N.J."/>
            <person name="Wilkes J."/>
            <person name="Bates P.A."/>
            <person name="Depledge D.P."/>
            <person name="Harris D."/>
            <person name="Her Y."/>
            <person name="Herzyk P."/>
            <person name="Imamura H."/>
            <person name="Otto T.D."/>
            <person name="Sanders M."/>
            <person name="Seeger K."/>
            <person name="Dujardin J.C."/>
            <person name="Berriman M."/>
            <person name="Smith D.F."/>
            <person name="Hertz-Fowler C."/>
            <person name="Mottram J.C."/>
        </authorList>
    </citation>
    <scope>NUCLEOTIDE SEQUENCE [LARGE SCALE GENOMIC DNA]</scope>
    <source>
        <strain evidence="3">MHOM/IL/81/Friedlin</strain>
    </source>
</reference>
<reference evidence="2 3" key="1">
    <citation type="journal article" date="2005" name="Science">
        <title>The genome of the kinetoplastid parasite, Leishmania major.</title>
        <authorList>
            <person name="Ivens A.C."/>
            <person name="Peacock C.S."/>
            <person name="Worthey E.A."/>
            <person name="Murphy L."/>
            <person name="Aggarwal G."/>
            <person name="Berriman M."/>
            <person name="Sisk E."/>
            <person name="Rajandream M.A."/>
            <person name="Adlem E."/>
            <person name="Aert R."/>
            <person name="Anupama A."/>
            <person name="Apostolou Z."/>
            <person name="Attipoe P."/>
            <person name="Bason N."/>
            <person name="Bauser C."/>
            <person name="Beck A."/>
            <person name="Beverley S.M."/>
            <person name="Bianchettin G."/>
            <person name="Borzym K."/>
            <person name="Bothe G."/>
            <person name="Bruschi C.V."/>
            <person name="Collins M."/>
            <person name="Cadag E."/>
            <person name="Ciarloni L."/>
            <person name="Clayton C."/>
            <person name="Coulson R.M."/>
            <person name="Cronin A."/>
            <person name="Cruz A.K."/>
            <person name="Davies R.M."/>
            <person name="De Gaudenzi J."/>
            <person name="Dobson D.E."/>
            <person name="Duesterhoeft A."/>
            <person name="Fazelina G."/>
            <person name="Fosker N."/>
            <person name="Frasch A.C."/>
            <person name="Fraser A."/>
            <person name="Fuchs M."/>
            <person name="Gabel C."/>
            <person name="Goble A."/>
            <person name="Goffeau A."/>
            <person name="Harris D."/>
            <person name="Hertz-Fowler C."/>
            <person name="Hilbert H."/>
            <person name="Horn D."/>
            <person name="Huang Y."/>
            <person name="Klages S."/>
            <person name="Knights A."/>
            <person name="Kube M."/>
            <person name="Larke N."/>
            <person name="Litvin L."/>
            <person name="Lord A."/>
            <person name="Louie T."/>
            <person name="Marra M."/>
            <person name="Masuy D."/>
            <person name="Matthews K."/>
            <person name="Michaeli S."/>
            <person name="Mottram J.C."/>
            <person name="Muller-Auer S."/>
            <person name="Munden H."/>
            <person name="Nelson S."/>
            <person name="Norbertczak H."/>
            <person name="Oliver K."/>
            <person name="O'neil S."/>
            <person name="Pentony M."/>
            <person name="Pohl T.M."/>
            <person name="Price C."/>
            <person name="Purnelle B."/>
            <person name="Quail M.A."/>
            <person name="Rabbinowitsch E."/>
            <person name="Reinhardt R."/>
            <person name="Rieger M."/>
            <person name="Rinta J."/>
            <person name="Robben J."/>
            <person name="Robertson L."/>
            <person name="Ruiz J.C."/>
            <person name="Rutter S."/>
            <person name="Saunders D."/>
            <person name="Schafer M."/>
            <person name="Schein J."/>
            <person name="Schwartz D.C."/>
            <person name="Seeger K."/>
            <person name="Seyler A."/>
            <person name="Sharp S."/>
            <person name="Shin H."/>
            <person name="Sivam D."/>
            <person name="Squares R."/>
            <person name="Squares S."/>
            <person name="Tosato V."/>
            <person name="Vogt C."/>
            <person name="Volckaert G."/>
            <person name="Wambutt R."/>
            <person name="Warren T."/>
            <person name="Wedler H."/>
            <person name="Woodward J."/>
            <person name="Zhou S."/>
            <person name="Zimmermann W."/>
            <person name="Smith D.F."/>
            <person name="Blackwell J.M."/>
            <person name="Stuart K.D."/>
            <person name="Barrell B."/>
            <person name="Myler P.J."/>
        </authorList>
    </citation>
    <scope>NUCLEOTIDE SEQUENCE [LARGE SCALE GENOMIC DNA]</scope>
    <source>
        <strain evidence="3">MHOM/IL/81/Friedlin</strain>
    </source>
</reference>
<accession>Q4Q792</accession>
<feature type="compositionally biased region" description="Basic and acidic residues" evidence="1">
    <location>
        <begin position="194"/>
        <end position="237"/>
    </location>
</feature>
<name>Q4Q792_LEIMA</name>
<dbReference type="InParanoid" id="Q4Q792"/>
<feature type="compositionally biased region" description="Polar residues" evidence="1">
    <location>
        <begin position="318"/>
        <end position="331"/>
    </location>
</feature>
<keyword evidence="3" id="KW-1185">Reference proteome</keyword>
<organism evidence="2 3">
    <name type="scientific">Leishmania major</name>
    <dbReference type="NCBI Taxonomy" id="5664"/>
    <lineage>
        <taxon>Eukaryota</taxon>
        <taxon>Discoba</taxon>
        <taxon>Euglenozoa</taxon>
        <taxon>Kinetoplastea</taxon>
        <taxon>Metakinetoplastina</taxon>
        <taxon>Trypanosomatida</taxon>
        <taxon>Trypanosomatidae</taxon>
        <taxon>Leishmaniinae</taxon>
        <taxon>Leishmania</taxon>
    </lineage>
</organism>
<protein>
    <submittedName>
        <fullName evidence="2">Uncharacterized protein</fullName>
    </submittedName>
</protein>
<evidence type="ECO:0000313" key="3">
    <source>
        <dbReference type="Proteomes" id="UP000000542"/>
    </source>
</evidence>
<dbReference type="VEuPathDB" id="TriTrypDB:LMJLV39_300026800"/>
<dbReference type="Proteomes" id="UP000000542">
    <property type="component" value="Chromosome 30"/>
</dbReference>
<evidence type="ECO:0000256" key="1">
    <source>
        <dbReference type="SAM" id="MobiDB-lite"/>
    </source>
</evidence>
<evidence type="ECO:0000313" key="2">
    <source>
        <dbReference type="EMBL" id="CAJ06388.1"/>
    </source>
</evidence>
<feature type="region of interest" description="Disordered" evidence="1">
    <location>
        <begin position="61"/>
        <end position="95"/>
    </location>
</feature>
<feature type="region of interest" description="Disordered" evidence="1">
    <location>
        <begin position="347"/>
        <end position="379"/>
    </location>
</feature>
<dbReference type="HOGENOM" id="CLU_635312_0_0_1"/>
<feature type="region of interest" description="Disordered" evidence="1">
    <location>
        <begin position="286"/>
        <end position="335"/>
    </location>
</feature>
<dbReference type="AlphaFoldDB" id="Q4Q792"/>
<dbReference type="RefSeq" id="XP_001684806.1">
    <property type="nucleotide sequence ID" value="XM_001684754.1"/>
</dbReference>
<sequence length="432" mass="46344">MKHIERQPSIDVHAAYGKVQGEGEELQAPFMMEGEADGALQRLPPPQLSVGNAADAEIRQPIQQSHSRVASAEDSHASTPASAHLQQTSAQTERSVSMLGEDHVTNFVEIPTDNRHFTSLLATQSESDSPNVVHAEANLEVEEDEGDGRVDSGAFGTQKLRKYVVSSPALHHCSMTAIFLSALSTHLLEPTIEEDGKAPDVDGVRDDHSRARDEDASYEHGGDRDVVEEGAPRKRVEGGGGSAKTPRMFCSWTVCTHPNAEVGHAGDGVSEELLCSVVHTARFTDTDCGGTDSGRDDEASASSEGRLHRSLASPCTECESSAQTSSSTTGKGQLKYDRSLDSDVLKPVARGLRQHSARRKTVRLRGCTRKGRRRSTSSRDPAFLSLCGVSWITSCSSGTSMPRQPGSPPAPRGPLAEVPRRRALRGLLPGSQ</sequence>